<evidence type="ECO:0000313" key="1">
    <source>
        <dbReference type="EMBL" id="GAX04070.1"/>
    </source>
</evidence>
<organism evidence="1 2">
    <name type="scientific">Secundilactobacillus pentosiphilus</name>
    <dbReference type="NCBI Taxonomy" id="1714682"/>
    <lineage>
        <taxon>Bacteria</taxon>
        <taxon>Bacillati</taxon>
        <taxon>Bacillota</taxon>
        <taxon>Bacilli</taxon>
        <taxon>Lactobacillales</taxon>
        <taxon>Lactobacillaceae</taxon>
        <taxon>Secundilactobacillus</taxon>
    </lineage>
</organism>
<sequence>MANTKFIALSPVHVSTTETQVVADPGQKGVLYVNVGDNDGLQTFRNIADVEQNYDADSPIWNQAHAYFEGAPDGQAQVMSVNSKGTLFEHATAPQLTATTTDNSVTFSTNAPADGSTPSTADLIVDRLLKYYGAGFQYIVYPCAQGDEDTAIALSNFVEAQDTGYLFIDVTTDPTKPVDFSAFDAIKDNRATKLVSSNSTLDPDSVLASEALGKYVELPIGSNYKFIDQLQEVQPQDQYEFSNDDLALYEKYNVATYAYENKVPMITNGRSLSGVSTGIMVFKDYMTITITNRVADYLRINKPPYNASTVKAIISLIQGVLANAVSNSNIEEFDLPKFDADALSDEIKATGKLTGIKWSYKPMRFIDDAWFEQGLELTVNE</sequence>
<name>A0A1Z5IQR3_9LACO</name>
<protein>
    <submittedName>
        <fullName evidence="1">Uncharacterized protein</fullName>
    </submittedName>
</protein>
<comment type="caution">
    <text evidence="1">The sequence shown here is derived from an EMBL/GenBank/DDBJ whole genome shotgun (WGS) entry which is preliminary data.</text>
</comment>
<dbReference type="EMBL" id="BCMH01000012">
    <property type="protein sequence ID" value="GAX04070.1"/>
    <property type="molecule type" value="Genomic_DNA"/>
</dbReference>
<dbReference type="AlphaFoldDB" id="A0A1Z5IQR3"/>
<accession>A0A1Z5IQR3</accession>
<keyword evidence="2" id="KW-1185">Reference proteome</keyword>
<reference evidence="1 2" key="1">
    <citation type="submission" date="2015-11" db="EMBL/GenBank/DDBJ databases">
        <title>Draft genome sequences of new species of the genus Lactobacillus isolated from orchardgrass silage.</title>
        <authorList>
            <person name="Tohno M."/>
            <person name="Tanizawa Y."/>
            <person name="Arita M."/>
        </authorList>
    </citation>
    <scope>NUCLEOTIDE SEQUENCE [LARGE SCALE GENOMIC DNA]</scope>
    <source>
        <strain evidence="1 2">IWT140</strain>
    </source>
</reference>
<dbReference type="Proteomes" id="UP000198430">
    <property type="component" value="Unassembled WGS sequence"/>
</dbReference>
<proteinExistence type="predicted"/>
<evidence type="ECO:0000313" key="2">
    <source>
        <dbReference type="Proteomes" id="UP000198430"/>
    </source>
</evidence>
<dbReference type="RefSeq" id="WP_089089030.1">
    <property type="nucleotide sequence ID" value="NZ_BCMH01000012.1"/>
</dbReference>
<gene>
    <name evidence="1" type="ORF">IWT140_01707</name>
</gene>